<evidence type="ECO:0000256" key="3">
    <source>
        <dbReference type="ARBA" id="ARBA00022833"/>
    </source>
</evidence>
<organism evidence="6 7">
    <name type="scientific">Apiotrichum porosum</name>
    <dbReference type="NCBI Taxonomy" id="105984"/>
    <lineage>
        <taxon>Eukaryota</taxon>
        <taxon>Fungi</taxon>
        <taxon>Dikarya</taxon>
        <taxon>Basidiomycota</taxon>
        <taxon>Agaricomycotina</taxon>
        <taxon>Tremellomycetes</taxon>
        <taxon>Trichosporonales</taxon>
        <taxon>Trichosporonaceae</taxon>
        <taxon>Apiotrichum</taxon>
    </lineage>
</organism>
<evidence type="ECO:0000256" key="1">
    <source>
        <dbReference type="ARBA" id="ARBA00022723"/>
    </source>
</evidence>
<keyword evidence="2" id="KW-0863">Zinc-finger</keyword>
<dbReference type="InterPro" id="IPR040023">
    <property type="entry name" value="WBP4"/>
</dbReference>
<keyword evidence="3" id="KW-0862">Zinc</keyword>
<evidence type="ECO:0000256" key="2">
    <source>
        <dbReference type="ARBA" id="ARBA00022771"/>
    </source>
</evidence>
<dbReference type="OrthoDB" id="191651at2759"/>
<name>A0A427YBK5_9TREE</name>
<feature type="region of interest" description="Disordered" evidence="4">
    <location>
        <begin position="175"/>
        <end position="330"/>
    </location>
</feature>
<dbReference type="GO" id="GO:0003723">
    <property type="term" value="F:RNA binding"/>
    <property type="evidence" value="ECO:0007669"/>
    <property type="project" value="TreeGrafter"/>
</dbReference>
<feature type="compositionally biased region" description="Basic and acidic residues" evidence="4">
    <location>
        <begin position="230"/>
        <end position="239"/>
    </location>
</feature>
<protein>
    <recommendedName>
        <fullName evidence="5">U1-type domain-containing protein</fullName>
    </recommendedName>
</protein>
<evidence type="ECO:0000259" key="5">
    <source>
        <dbReference type="SMART" id="SM00451"/>
    </source>
</evidence>
<gene>
    <name evidence="6" type="ORF">EHS24_001013</name>
</gene>
<keyword evidence="1" id="KW-0479">Metal-binding</keyword>
<dbReference type="InterPro" id="IPR003604">
    <property type="entry name" value="Matrin/U1-like-C_Znf_C2H2"/>
</dbReference>
<reference evidence="6 7" key="1">
    <citation type="submission" date="2018-11" db="EMBL/GenBank/DDBJ databases">
        <title>Genome sequence of Apiotrichum porosum DSM 27194.</title>
        <authorList>
            <person name="Aliyu H."/>
            <person name="Gorte O."/>
            <person name="Ochsenreither K."/>
        </authorList>
    </citation>
    <scope>NUCLEOTIDE SEQUENCE [LARGE SCALE GENOMIC DNA]</scope>
    <source>
        <strain evidence="6 7">DSM 27194</strain>
    </source>
</reference>
<dbReference type="GO" id="GO:0000398">
    <property type="term" value="P:mRNA splicing, via spliceosome"/>
    <property type="evidence" value="ECO:0007669"/>
    <property type="project" value="InterPro"/>
</dbReference>
<dbReference type="InterPro" id="IPR013085">
    <property type="entry name" value="U1-CZ_Znf_C2H2"/>
</dbReference>
<feature type="domain" description="U1-type" evidence="5">
    <location>
        <begin position="8"/>
        <end position="43"/>
    </location>
</feature>
<dbReference type="Gene3D" id="3.30.160.60">
    <property type="entry name" value="Classic Zinc Finger"/>
    <property type="match status" value="1"/>
</dbReference>
<accession>A0A427YBK5</accession>
<sequence>MAEYWISKKQYWCKYCNIFVRDDAPSKALHEGGGKHQGNKERFIRDIYKTGVRDKRAKEEEARTIAQIEAAAKTSHASKDGGEYAGRPVASRPAAAGSSSRPPRPKPAGDKWANYSSAASLGFDDEETKLSSFEIEQMVRGRGTNVGEWEEVKEAAPAMTYTEDGVPALDLKRKAEEEEDHNNFKFQHRDKRPAHDVYDDDDWDPKAALGSIKLKTKEKKLGEAAPESEPAVKKEEATEKAGFSKVGWSGKLDMTEGDPVKEEPKDEGDAKPALDDVAEPTAESKVVEPATEIKTEAAAPETVAAAPEPAPSSGASMFKKRRPPPSSRKK</sequence>
<feature type="compositionally biased region" description="Low complexity" evidence="4">
    <location>
        <begin position="296"/>
        <end position="316"/>
    </location>
</feature>
<dbReference type="PANTHER" id="PTHR13173">
    <property type="entry name" value="WW DOMAIN BINDING PROTEIN 4"/>
    <property type="match status" value="1"/>
</dbReference>
<feature type="compositionally biased region" description="Low complexity" evidence="4">
    <location>
        <begin position="85"/>
        <end position="101"/>
    </location>
</feature>
<comment type="caution">
    <text evidence="6">The sequence shown here is derived from an EMBL/GenBank/DDBJ whole genome shotgun (WGS) entry which is preliminary data.</text>
</comment>
<dbReference type="RefSeq" id="XP_028480676.1">
    <property type="nucleotide sequence ID" value="XM_028616819.1"/>
</dbReference>
<keyword evidence="7" id="KW-1185">Reference proteome</keyword>
<dbReference type="AlphaFoldDB" id="A0A427YBK5"/>
<feature type="compositionally biased region" description="Basic residues" evidence="4">
    <location>
        <begin position="318"/>
        <end position="330"/>
    </location>
</feature>
<dbReference type="EMBL" id="RSCE01000001">
    <property type="protein sequence ID" value="RSH88468.1"/>
    <property type="molecule type" value="Genomic_DNA"/>
</dbReference>
<dbReference type="SMART" id="SM00451">
    <property type="entry name" value="ZnF_U1"/>
    <property type="match status" value="1"/>
</dbReference>
<evidence type="ECO:0000313" key="7">
    <source>
        <dbReference type="Proteomes" id="UP000279236"/>
    </source>
</evidence>
<dbReference type="STRING" id="105984.A0A427YBK5"/>
<dbReference type="GeneID" id="39585556"/>
<dbReference type="InterPro" id="IPR036236">
    <property type="entry name" value="Znf_C2H2_sf"/>
</dbReference>
<evidence type="ECO:0000313" key="6">
    <source>
        <dbReference type="EMBL" id="RSH88468.1"/>
    </source>
</evidence>
<feature type="compositionally biased region" description="Basic and acidic residues" evidence="4">
    <location>
        <begin position="258"/>
        <end position="274"/>
    </location>
</feature>
<dbReference type="PANTHER" id="PTHR13173:SF10">
    <property type="entry name" value="WW DOMAIN-BINDING PROTEIN 4"/>
    <property type="match status" value="1"/>
</dbReference>
<feature type="region of interest" description="Disordered" evidence="4">
    <location>
        <begin position="69"/>
        <end position="113"/>
    </location>
</feature>
<dbReference type="GO" id="GO:0008270">
    <property type="term" value="F:zinc ion binding"/>
    <property type="evidence" value="ECO:0007669"/>
    <property type="project" value="UniProtKB-KW"/>
</dbReference>
<dbReference type="Pfam" id="PF06220">
    <property type="entry name" value="zf-U1"/>
    <property type="match status" value="1"/>
</dbReference>
<dbReference type="GO" id="GO:0071011">
    <property type="term" value="C:precatalytic spliceosome"/>
    <property type="evidence" value="ECO:0007669"/>
    <property type="project" value="TreeGrafter"/>
</dbReference>
<dbReference type="SUPFAM" id="SSF57667">
    <property type="entry name" value="beta-beta-alpha zinc fingers"/>
    <property type="match status" value="1"/>
</dbReference>
<proteinExistence type="predicted"/>
<evidence type="ECO:0000256" key="4">
    <source>
        <dbReference type="SAM" id="MobiDB-lite"/>
    </source>
</evidence>
<dbReference type="Proteomes" id="UP000279236">
    <property type="component" value="Unassembled WGS sequence"/>
</dbReference>